<dbReference type="AlphaFoldDB" id="A0A0E3SIC2"/>
<accession>A0A0E3SIC2</accession>
<gene>
    <name evidence="3" type="ORF">MSHOH_3764</name>
</gene>
<dbReference type="HOGENOM" id="CLU_701348_0_0_2"/>
<organism evidence="3 4">
    <name type="scientific">Methanosarcina horonobensis HB-1 = JCM 15518</name>
    <dbReference type="NCBI Taxonomy" id="1434110"/>
    <lineage>
        <taxon>Archaea</taxon>
        <taxon>Methanobacteriati</taxon>
        <taxon>Methanobacteriota</taxon>
        <taxon>Stenosarchaea group</taxon>
        <taxon>Methanomicrobia</taxon>
        <taxon>Methanosarcinales</taxon>
        <taxon>Methanosarcinaceae</taxon>
        <taxon>Methanosarcina</taxon>
    </lineage>
</organism>
<keyword evidence="4" id="KW-1185">Reference proteome</keyword>
<dbReference type="GO" id="GO:0005737">
    <property type="term" value="C:cytoplasm"/>
    <property type="evidence" value="ECO:0007669"/>
    <property type="project" value="TreeGrafter"/>
</dbReference>
<dbReference type="Pfam" id="PF02492">
    <property type="entry name" value="cobW"/>
    <property type="match status" value="1"/>
</dbReference>
<dbReference type="OrthoDB" id="359387at2157"/>
<reference evidence="3 4" key="1">
    <citation type="submission" date="2014-07" db="EMBL/GenBank/DDBJ databases">
        <title>Methanogenic archaea and the global carbon cycle.</title>
        <authorList>
            <person name="Henriksen J.R."/>
            <person name="Luke J."/>
            <person name="Reinhart S."/>
            <person name="Benedict M.N."/>
            <person name="Youngblut N.D."/>
            <person name="Metcalf M.E."/>
            <person name="Whitaker R.J."/>
            <person name="Metcalf W.W."/>
        </authorList>
    </citation>
    <scope>NUCLEOTIDE SEQUENCE [LARGE SCALE GENOMIC DNA]</scope>
    <source>
        <strain evidence="3 4">HB-1</strain>
    </source>
</reference>
<dbReference type="KEGG" id="mhor:MSHOH_3764"/>
<dbReference type="GeneID" id="24833123"/>
<dbReference type="EMBL" id="CP009516">
    <property type="protein sequence ID" value="AKB80247.1"/>
    <property type="molecule type" value="Genomic_DNA"/>
</dbReference>
<dbReference type="Proteomes" id="UP000033101">
    <property type="component" value="Chromosome"/>
</dbReference>
<dbReference type="Gene3D" id="3.40.50.300">
    <property type="entry name" value="P-loop containing nucleotide triphosphate hydrolases"/>
    <property type="match status" value="1"/>
</dbReference>
<dbReference type="InterPro" id="IPR027417">
    <property type="entry name" value="P-loop_NTPase"/>
</dbReference>
<dbReference type="STRING" id="1434110.MSHOH_3764"/>
<evidence type="ECO:0000313" key="4">
    <source>
        <dbReference type="Proteomes" id="UP000033101"/>
    </source>
</evidence>
<dbReference type="RefSeq" id="WP_048142356.1">
    <property type="nucleotide sequence ID" value="NZ_CP009516.1"/>
</dbReference>
<evidence type="ECO:0000313" key="3">
    <source>
        <dbReference type="EMBL" id="AKB80247.1"/>
    </source>
</evidence>
<proteinExistence type="predicted"/>
<sequence length="352" mass="38911">MKVMIIGGFLGSGKTTAIQRISRQLSDAGKRTAIIVNEIGEIGLDGETLKSPGIMTQELTSGCICCTLKISMQYTLQTLEEEFKPDIVIIEPTGIAFPGQIREEIEVMGLSELSFAPVVTLVDPGRFGTEAKEIPRFIETQVKEAEILGINKVDVAPAEIVMATEQMLAELNPEARVLKFSAKVGDEQFKDLFIHLALPGIEKPSQEKQNSIEISEVSAHSVLYTLSSCGFNPEEGRQFIEESLQTIRDKVREINPDFIGHVKLSLKLPSSMIKGSVTSSEEAPQVEFIPRKNEKLEIRLLSAITKIPKDKLTGIVESTLEEKLRESDVSFKKKEQQQHGSLTKISGIMKKK</sequence>
<evidence type="ECO:0000259" key="2">
    <source>
        <dbReference type="Pfam" id="PF02492"/>
    </source>
</evidence>
<name>A0A0E3SIC2_9EURY</name>
<dbReference type="PATRIC" id="fig|1434110.4.peg.4811"/>
<dbReference type="PANTHER" id="PTHR13748">
    <property type="entry name" value="COBW-RELATED"/>
    <property type="match status" value="1"/>
</dbReference>
<evidence type="ECO:0000256" key="1">
    <source>
        <dbReference type="SAM" id="MobiDB-lite"/>
    </source>
</evidence>
<dbReference type="InterPro" id="IPR003495">
    <property type="entry name" value="CobW/HypB/UreG_nucleotide-bd"/>
</dbReference>
<feature type="domain" description="CobW/HypB/UreG nucleotide-binding" evidence="2">
    <location>
        <begin position="3"/>
        <end position="178"/>
    </location>
</feature>
<feature type="region of interest" description="Disordered" evidence="1">
    <location>
        <begin position="327"/>
        <end position="352"/>
    </location>
</feature>
<dbReference type="PANTHER" id="PTHR13748:SF62">
    <property type="entry name" value="COBW DOMAIN-CONTAINING PROTEIN"/>
    <property type="match status" value="1"/>
</dbReference>
<feature type="compositionally biased region" description="Basic and acidic residues" evidence="1">
    <location>
        <begin position="327"/>
        <end position="337"/>
    </location>
</feature>
<dbReference type="SUPFAM" id="SSF52540">
    <property type="entry name" value="P-loop containing nucleoside triphosphate hydrolases"/>
    <property type="match status" value="1"/>
</dbReference>
<dbReference type="InterPro" id="IPR051316">
    <property type="entry name" value="Zinc-reg_GTPase_activator"/>
</dbReference>
<protein>
    <submittedName>
        <fullName evidence="3">Putative metal chaperone, involved in Zn homeostasis, GTPase of COG0523 family</fullName>
    </submittedName>
</protein>